<accession>A0AAN8CJS7</accession>
<dbReference type="Proteomes" id="UP001331515">
    <property type="component" value="Unassembled WGS sequence"/>
</dbReference>
<evidence type="ECO:0000313" key="2">
    <source>
        <dbReference type="EMBL" id="KAK5905461.1"/>
    </source>
</evidence>
<sequence length="95" mass="10503">MQSLSEDSEGRKSSICYDLRSFSAERWLFERSRPPAGKLVLIQNVKVTSLLKPKQEAGALQSSNSRRAVRGIVPQRGGGNKHGQKFPDNHPKLSG</sequence>
<dbReference type="AlphaFoldDB" id="A0AAN8CJS7"/>
<keyword evidence="3" id="KW-1185">Reference proteome</keyword>
<evidence type="ECO:0000256" key="1">
    <source>
        <dbReference type="SAM" id="MobiDB-lite"/>
    </source>
</evidence>
<proteinExistence type="predicted"/>
<protein>
    <submittedName>
        <fullName evidence="2">Uncharacterized protein</fullName>
    </submittedName>
</protein>
<comment type="caution">
    <text evidence="2">The sequence shown here is derived from an EMBL/GenBank/DDBJ whole genome shotgun (WGS) entry which is preliminary data.</text>
</comment>
<evidence type="ECO:0000313" key="3">
    <source>
        <dbReference type="Proteomes" id="UP001331515"/>
    </source>
</evidence>
<reference evidence="2 3" key="1">
    <citation type="journal article" date="2023" name="Mol. Biol. Evol.">
        <title>Genomics of Secondarily Temperate Adaptation in the Only Non-Antarctic Icefish.</title>
        <authorList>
            <person name="Rivera-Colon A.G."/>
            <person name="Rayamajhi N."/>
            <person name="Minhas B.F."/>
            <person name="Madrigal G."/>
            <person name="Bilyk K.T."/>
            <person name="Yoon V."/>
            <person name="Hune M."/>
            <person name="Gregory S."/>
            <person name="Cheng C.H.C."/>
            <person name="Catchen J.M."/>
        </authorList>
    </citation>
    <scope>NUCLEOTIDE SEQUENCE [LARGE SCALE GENOMIC DNA]</scope>
    <source>
        <tissue evidence="2">White muscle</tissue>
    </source>
</reference>
<name>A0AAN8CJS7_CHAGU</name>
<gene>
    <name evidence="2" type="ORF">CgunFtcFv8_001424</name>
</gene>
<feature type="region of interest" description="Disordered" evidence="1">
    <location>
        <begin position="54"/>
        <end position="95"/>
    </location>
</feature>
<organism evidence="2 3">
    <name type="scientific">Champsocephalus gunnari</name>
    <name type="common">Mackerel icefish</name>
    <dbReference type="NCBI Taxonomy" id="52237"/>
    <lineage>
        <taxon>Eukaryota</taxon>
        <taxon>Metazoa</taxon>
        <taxon>Chordata</taxon>
        <taxon>Craniata</taxon>
        <taxon>Vertebrata</taxon>
        <taxon>Euteleostomi</taxon>
        <taxon>Actinopterygii</taxon>
        <taxon>Neopterygii</taxon>
        <taxon>Teleostei</taxon>
        <taxon>Neoteleostei</taxon>
        <taxon>Acanthomorphata</taxon>
        <taxon>Eupercaria</taxon>
        <taxon>Perciformes</taxon>
        <taxon>Notothenioidei</taxon>
        <taxon>Channichthyidae</taxon>
        <taxon>Champsocephalus</taxon>
    </lineage>
</organism>
<feature type="compositionally biased region" description="Basic and acidic residues" evidence="1">
    <location>
        <begin position="85"/>
        <end position="95"/>
    </location>
</feature>
<dbReference type="EMBL" id="JAURVH010001530">
    <property type="protein sequence ID" value="KAK5905461.1"/>
    <property type="molecule type" value="Genomic_DNA"/>
</dbReference>